<dbReference type="PROSITE" id="PS51278">
    <property type="entry name" value="GATASE_TYPE_2"/>
    <property type="match status" value="1"/>
</dbReference>
<gene>
    <name evidence="3" type="ORF">RASY3_00410</name>
</gene>
<sequence length="249" mass="28354">MCELIGFSAAGPTDIKEQLKEFFSHSESNPHGWGIMYGDRLIRGCERASDSAMLEMLLQNIDEQKTVLGHIRFATVGSIKLENCHPFTGRDITGRQWTLIHNGTIYSGSRLIPYLNNQCGDTDSERLFLFLMDTLNNAQQNGELSQQERCELVDSLIREMSHKNKLNLMIYDGELLYIHKNMKDTMKFRRLGSGYIFATTALDGGEWTEVPIAQLFVYKDGKQIYSGNKHEGIFTPSLQYIKAMDAMHI</sequence>
<dbReference type="Gene3D" id="3.60.20.10">
    <property type="entry name" value="Glutamine Phosphoribosylpyrophosphate, subunit 1, domain 1"/>
    <property type="match status" value="1"/>
</dbReference>
<organism evidence="3 4">
    <name type="scientific">Ruminococcus albus SY3</name>
    <dbReference type="NCBI Taxonomy" id="1341156"/>
    <lineage>
        <taxon>Bacteria</taxon>
        <taxon>Bacillati</taxon>
        <taxon>Bacillota</taxon>
        <taxon>Clostridia</taxon>
        <taxon>Eubacteriales</taxon>
        <taxon>Oscillospiraceae</taxon>
        <taxon>Ruminococcus</taxon>
    </lineage>
</organism>
<dbReference type="PANTHER" id="PTHR42824">
    <property type="entry name" value="GLUTAMINE AMIDOTRANSFERASE"/>
    <property type="match status" value="1"/>
</dbReference>
<dbReference type="Proteomes" id="UP000021369">
    <property type="component" value="Unassembled WGS sequence"/>
</dbReference>
<keyword evidence="4" id="KW-1185">Reference proteome</keyword>
<name>A0A011V4H8_RUMAL</name>
<evidence type="ECO:0000313" key="4">
    <source>
        <dbReference type="Proteomes" id="UP000021369"/>
    </source>
</evidence>
<dbReference type="PATRIC" id="fig|1341156.4.peg.620"/>
<evidence type="ECO:0000259" key="2">
    <source>
        <dbReference type="PROSITE" id="PS51278"/>
    </source>
</evidence>
<feature type="domain" description="Glutamine amidotransferase type-2" evidence="2">
    <location>
        <begin position="2"/>
        <end position="249"/>
    </location>
</feature>
<accession>A0A011V4H8</accession>
<evidence type="ECO:0000256" key="1">
    <source>
        <dbReference type="ARBA" id="ARBA00022962"/>
    </source>
</evidence>
<comment type="caution">
    <text evidence="3">The sequence shown here is derived from an EMBL/GenBank/DDBJ whole genome shotgun (WGS) entry which is preliminary data.</text>
</comment>
<keyword evidence="3" id="KW-0808">Transferase</keyword>
<protein>
    <submittedName>
        <fullName evidence="3">Glutamine amidotransferase</fullName>
    </submittedName>
</protein>
<dbReference type="Pfam" id="PF13230">
    <property type="entry name" value="GATase_4"/>
    <property type="match status" value="1"/>
</dbReference>
<dbReference type="OrthoDB" id="321954at2"/>
<dbReference type="EMBL" id="JEOB01000001">
    <property type="protein sequence ID" value="EXM40397.1"/>
    <property type="molecule type" value="Genomic_DNA"/>
</dbReference>
<reference evidence="3 4" key="1">
    <citation type="submission" date="2013-06" db="EMBL/GenBank/DDBJ databases">
        <title>Rumen cellulosomics: divergent fiber-degrading strategies revealed by comparative genome-wide analysis of six Ruminococcal strains.</title>
        <authorList>
            <person name="Dassa B."/>
            <person name="Borovok I."/>
            <person name="Lamed R."/>
            <person name="Flint H."/>
            <person name="Yeoman C.J."/>
            <person name="White B."/>
            <person name="Bayer E.A."/>
        </authorList>
    </citation>
    <scope>NUCLEOTIDE SEQUENCE [LARGE SCALE GENOMIC DNA]</scope>
    <source>
        <strain evidence="3 4">SY3</strain>
    </source>
</reference>
<dbReference type="InterPro" id="IPR026869">
    <property type="entry name" value="EgtC-like"/>
</dbReference>
<dbReference type="AlphaFoldDB" id="A0A011V4H8"/>
<dbReference type="PANTHER" id="PTHR42824:SF1">
    <property type="entry name" value="GLUTAMINE AMIDOTRANSFERASE YAFJ-RELATED"/>
    <property type="match status" value="1"/>
</dbReference>
<dbReference type="InterPro" id="IPR029055">
    <property type="entry name" value="Ntn_hydrolases_N"/>
</dbReference>
<keyword evidence="1 3" id="KW-0315">Glutamine amidotransferase</keyword>
<evidence type="ECO:0000313" key="3">
    <source>
        <dbReference type="EMBL" id="EXM40397.1"/>
    </source>
</evidence>
<proteinExistence type="predicted"/>
<dbReference type="GO" id="GO:0016740">
    <property type="term" value="F:transferase activity"/>
    <property type="evidence" value="ECO:0007669"/>
    <property type="project" value="UniProtKB-KW"/>
</dbReference>
<dbReference type="InterPro" id="IPR017932">
    <property type="entry name" value="GATase_2_dom"/>
</dbReference>
<dbReference type="RefSeq" id="WP_037284090.1">
    <property type="nucleotide sequence ID" value="NZ_JEOB01000001.1"/>
</dbReference>
<dbReference type="SUPFAM" id="SSF56235">
    <property type="entry name" value="N-terminal nucleophile aminohydrolases (Ntn hydrolases)"/>
    <property type="match status" value="1"/>
</dbReference>